<keyword evidence="5 7" id="KW-1133">Transmembrane helix</keyword>
<reference evidence="8 9" key="2">
    <citation type="journal article" date="2023" name="Mol. Biol. Evol.">
        <title>Genomics of Secondarily Temperate Adaptation in the Only Non-Antarctic Icefish.</title>
        <authorList>
            <person name="Rivera-Colon A.G."/>
            <person name="Rayamajhi N."/>
            <person name="Minhas B.F."/>
            <person name="Madrigal G."/>
            <person name="Bilyk K.T."/>
            <person name="Yoon V."/>
            <person name="Hune M."/>
            <person name="Gregory S."/>
            <person name="Cheng C.H.C."/>
            <person name="Catchen J.M."/>
        </authorList>
    </citation>
    <scope>NUCLEOTIDE SEQUENCE [LARGE SCALE GENOMIC DNA]</scope>
    <source>
        <strain evidence="8">JMC-PN-2008</strain>
    </source>
</reference>
<evidence type="ECO:0000256" key="4">
    <source>
        <dbReference type="ARBA" id="ARBA00022692"/>
    </source>
</evidence>
<comment type="similarity">
    <text evidence="2 7">Belongs to the XK family.</text>
</comment>
<keyword evidence="6 7" id="KW-0472">Membrane</keyword>
<feature type="transmembrane region" description="Helical" evidence="7">
    <location>
        <begin position="42"/>
        <end position="66"/>
    </location>
</feature>
<evidence type="ECO:0000256" key="5">
    <source>
        <dbReference type="ARBA" id="ARBA00022989"/>
    </source>
</evidence>
<name>A0AAN8AC70_ELEMC</name>
<feature type="transmembrane region" description="Helical" evidence="7">
    <location>
        <begin position="12"/>
        <end position="36"/>
    </location>
</feature>
<dbReference type="Proteomes" id="UP001346869">
    <property type="component" value="Unassembled WGS sequence"/>
</dbReference>
<protein>
    <recommendedName>
        <fullName evidence="7">XK-related protein</fullName>
    </recommendedName>
</protein>
<evidence type="ECO:0000256" key="6">
    <source>
        <dbReference type="ARBA" id="ARBA00023136"/>
    </source>
</evidence>
<keyword evidence="4 7" id="KW-0812">Transmembrane</keyword>
<evidence type="ECO:0000256" key="1">
    <source>
        <dbReference type="ARBA" id="ARBA00004651"/>
    </source>
</evidence>
<keyword evidence="3" id="KW-1003">Cell membrane</keyword>
<evidence type="ECO:0000256" key="2">
    <source>
        <dbReference type="ARBA" id="ARBA00008789"/>
    </source>
</evidence>
<dbReference type="AlphaFoldDB" id="A0AAN8AC70"/>
<feature type="transmembrane region" description="Helical" evidence="7">
    <location>
        <begin position="208"/>
        <end position="229"/>
    </location>
</feature>
<dbReference type="GO" id="GO:0043652">
    <property type="term" value="P:engulfment of apoptotic cell"/>
    <property type="evidence" value="ECO:0007669"/>
    <property type="project" value="TreeGrafter"/>
</dbReference>
<reference evidence="8 9" key="1">
    <citation type="journal article" date="2023" name="Genes (Basel)">
        <title>Chromosome-Level Genome Assembly and Circadian Gene Repertoire of the Patagonia Blennie Eleginops maclovinus-The Closest Ancestral Proxy of Antarctic Cryonotothenioids.</title>
        <authorList>
            <person name="Cheng C.C."/>
            <person name="Rivera-Colon A.G."/>
            <person name="Minhas B.F."/>
            <person name="Wilson L."/>
            <person name="Rayamajhi N."/>
            <person name="Vargas-Chacoff L."/>
            <person name="Catchen J.M."/>
        </authorList>
    </citation>
    <scope>NUCLEOTIDE SEQUENCE [LARGE SCALE GENOMIC DNA]</scope>
    <source>
        <strain evidence="8">JMC-PN-2008</strain>
    </source>
</reference>
<dbReference type="InterPro" id="IPR018629">
    <property type="entry name" value="XK-rel"/>
</dbReference>
<dbReference type="GO" id="GO:0005886">
    <property type="term" value="C:plasma membrane"/>
    <property type="evidence" value="ECO:0007669"/>
    <property type="project" value="UniProtKB-SubCell"/>
</dbReference>
<comment type="caution">
    <text evidence="8">The sequence shown here is derived from an EMBL/GenBank/DDBJ whole genome shotgun (WGS) entry which is preliminary data.</text>
</comment>
<dbReference type="InterPro" id="IPR050895">
    <property type="entry name" value="XK-related_scramblase"/>
</dbReference>
<accession>A0AAN8AC70</accession>
<feature type="transmembrane region" description="Helical" evidence="7">
    <location>
        <begin position="235"/>
        <end position="252"/>
    </location>
</feature>
<proteinExistence type="inferred from homology"/>
<dbReference type="EMBL" id="JAUZQC010000018">
    <property type="protein sequence ID" value="KAK5854623.1"/>
    <property type="molecule type" value="Genomic_DNA"/>
</dbReference>
<gene>
    <name evidence="8" type="ORF">PBY51_004803</name>
</gene>
<sequence>MGKFRYSPQDTTLTCLSLVFFLVDIVLDIWAVVNFYQEESYVSLSVLILLLVVSSFLVQAFSWLWYRYEESERDPKEKLKNQTKVQKCFSRRQIKLLHVFQLGIYFRQAGVLEMFFCGHCSQFNDSEGFTVYMAHDLSMLRFFETFWESAPQLVLMITIMLQQGNLHHFTVLKAVGSMAAIALSVTMYHRSMRSFLLEKQKQHVISSVVYFLWNLLLLSSRLTALALFASVLPCFIFTHFLCSWLVLFFFFWRSKTEPFMSSTCGEWLYRATVGLIWYFDWFNALKGRTRYKTMVYHGYMLLDISLLCSVWCWKKITDPPSSKVAQLYAVVAAVSVVAVYILGLFLKMIYYWCFHPNLSKEQLKGEDTKRSQEQHLRFSSVEDVVDMPTPASKDGDKDMDDDTMTRCFYADDRSKPAQPVPEIKRCNKRMRMLAENFYS</sequence>
<comment type="subcellular location">
    <subcellularLocation>
        <location evidence="1">Cell membrane</location>
        <topology evidence="1">Multi-pass membrane protein</topology>
    </subcellularLocation>
    <subcellularLocation>
        <location evidence="7">Membrane</location>
        <topology evidence="7">Multi-pass membrane protein</topology>
    </subcellularLocation>
</comment>
<evidence type="ECO:0000256" key="7">
    <source>
        <dbReference type="RuleBase" id="RU910716"/>
    </source>
</evidence>
<feature type="transmembrane region" description="Helical" evidence="7">
    <location>
        <begin position="294"/>
        <end position="313"/>
    </location>
</feature>
<feature type="transmembrane region" description="Helical" evidence="7">
    <location>
        <begin position="325"/>
        <end position="352"/>
    </location>
</feature>
<evidence type="ECO:0000256" key="3">
    <source>
        <dbReference type="ARBA" id="ARBA00022475"/>
    </source>
</evidence>
<dbReference type="GO" id="GO:1902742">
    <property type="term" value="P:apoptotic process involved in development"/>
    <property type="evidence" value="ECO:0007669"/>
    <property type="project" value="TreeGrafter"/>
</dbReference>
<keyword evidence="9" id="KW-1185">Reference proteome</keyword>
<feature type="transmembrane region" description="Helical" evidence="7">
    <location>
        <begin position="167"/>
        <end position="188"/>
    </location>
</feature>
<dbReference type="PANTHER" id="PTHR16024:SF19">
    <property type="entry name" value="XK-RELATED PROTEIN"/>
    <property type="match status" value="1"/>
</dbReference>
<evidence type="ECO:0000313" key="9">
    <source>
        <dbReference type="Proteomes" id="UP001346869"/>
    </source>
</evidence>
<feature type="transmembrane region" description="Helical" evidence="7">
    <location>
        <begin position="264"/>
        <end position="282"/>
    </location>
</feature>
<dbReference type="PANTHER" id="PTHR16024">
    <property type="entry name" value="XK-RELATED PROTEIN"/>
    <property type="match status" value="1"/>
</dbReference>
<dbReference type="GO" id="GO:0070782">
    <property type="term" value="P:phosphatidylserine exposure on apoptotic cell surface"/>
    <property type="evidence" value="ECO:0007669"/>
    <property type="project" value="TreeGrafter"/>
</dbReference>
<dbReference type="Pfam" id="PF09815">
    <property type="entry name" value="XK-related"/>
    <property type="match status" value="1"/>
</dbReference>
<organism evidence="8 9">
    <name type="scientific">Eleginops maclovinus</name>
    <name type="common">Patagonian blennie</name>
    <name type="synonym">Eleginus maclovinus</name>
    <dbReference type="NCBI Taxonomy" id="56733"/>
    <lineage>
        <taxon>Eukaryota</taxon>
        <taxon>Metazoa</taxon>
        <taxon>Chordata</taxon>
        <taxon>Craniata</taxon>
        <taxon>Vertebrata</taxon>
        <taxon>Euteleostomi</taxon>
        <taxon>Actinopterygii</taxon>
        <taxon>Neopterygii</taxon>
        <taxon>Teleostei</taxon>
        <taxon>Neoteleostei</taxon>
        <taxon>Acanthomorphata</taxon>
        <taxon>Eupercaria</taxon>
        <taxon>Perciformes</taxon>
        <taxon>Notothenioidei</taxon>
        <taxon>Eleginopidae</taxon>
        <taxon>Eleginops</taxon>
    </lineage>
</organism>
<evidence type="ECO:0000313" key="8">
    <source>
        <dbReference type="EMBL" id="KAK5854623.1"/>
    </source>
</evidence>